<dbReference type="OrthoDB" id="421226at2759"/>
<keyword evidence="1" id="KW-0407">Ion channel</keyword>
<reference evidence="3 4" key="1">
    <citation type="journal article" date="2019" name="Plant Biotechnol. J.">
        <title>The red bayberry genome and genetic basis of sex determination.</title>
        <authorList>
            <person name="Jia H.M."/>
            <person name="Jia H.J."/>
            <person name="Cai Q.L."/>
            <person name="Wang Y."/>
            <person name="Zhao H.B."/>
            <person name="Yang W.F."/>
            <person name="Wang G.Y."/>
            <person name="Li Y.H."/>
            <person name="Zhan D.L."/>
            <person name="Shen Y.T."/>
            <person name="Niu Q.F."/>
            <person name="Chang L."/>
            <person name="Qiu J."/>
            <person name="Zhao L."/>
            <person name="Xie H.B."/>
            <person name="Fu W.Y."/>
            <person name="Jin J."/>
            <person name="Li X.W."/>
            <person name="Jiao Y."/>
            <person name="Zhou C.C."/>
            <person name="Tu T."/>
            <person name="Chai C.Y."/>
            <person name="Gao J.L."/>
            <person name="Fan L.J."/>
            <person name="van de Weg E."/>
            <person name="Wang J.Y."/>
            <person name="Gao Z.S."/>
        </authorList>
    </citation>
    <scope>NUCLEOTIDE SEQUENCE [LARGE SCALE GENOMIC DNA]</scope>
    <source>
        <tissue evidence="3">Leaves</tissue>
    </source>
</reference>
<proteinExistence type="predicted"/>
<dbReference type="EMBL" id="RXIC02000019">
    <property type="protein sequence ID" value="KAB1226215.1"/>
    <property type="molecule type" value="Genomic_DNA"/>
</dbReference>
<gene>
    <name evidence="3" type="ORF">CJ030_MR1G023588</name>
</gene>
<keyword evidence="1" id="KW-0406">Ion transport</keyword>
<feature type="transmembrane region" description="Helical" evidence="2">
    <location>
        <begin position="128"/>
        <end position="149"/>
    </location>
</feature>
<evidence type="ECO:0000313" key="3">
    <source>
        <dbReference type="EMBL" id="KAB1226215.1"/>
    </source>
</evidence>
<organism evidence="3 4">
    <name type="scientific">Morella rubra</name>
    <name type="common">Chinese bayberry</name>
    <dbReference type="NCBI Taxonomy" id="262757"/>
    <lineage>
        <taxon>Eukaryota</taxon>
        <taxon>Viridiplantae</taxon>
        <taxon>Streptophyta</taxon>
        <taxon>Embryophyta</taxon>
        <taxon>Tracheophyta</taxon>
        <taxon>Spermatophyta</taxon>
        <taxon>Magnoliopsida</taxon>
        <taxon>eudicotyledons</taxon>
        <taxon>Gunneridae</taxon>
        <taxon>Pentapetalae</taxon>
        <taxon>rosids</taxon>
        <taxon>fabids</taxon>
        <taxon>Fagales</taxon>
        <taxon>Myricaceae</taxon>
        <taxon>Morella</taxon>
    </lineage>
</organism>
<comment type="caution">
    <text evidence="3">The sequence shown here is derived from an EMBL/GenBank/DDBJ whole genome shotgun (WGS) entry which is preliminary data.</text>
</comment>
<dbReference type="PANTHER" id="PTHR45651">
    <property type="entry name" value="CYCLIC NUCLEOTIDE-GATED ION CHANNEL 15-RELATED-RELATED"/>
    <property type="match status" value="1"/>
</dbReference>
<evidence type="ECO:0000313" key="4">
    <source>
        <dbReference type="Proteomes" id="UP000516437"/>
    </source>
</evidence>
<keyword evidence="2" id="KW-0812">Transmembrane</keyword>
<dbReference type="PANTHER" id="PTHR45651:SF12">
    <property type="entry name" value="CYCLIC NUCLEOTIDE-GATED ION CHANNEL 15-RELATED"/>
    <property type="match status" value="1"/>
</dbReference>
<dbReference type="GO" id="GO:0016020">
    <property type="term" value="C:membrane"/>
    <property type="evidence" value="ECO:0007669"/>
    <property type="project" value="UniProtKB-SubCell"/>
</dbReference>
<feature type="transmembrane region" description="Helical" evidence="2">
    <location>
        <begin position="217"/>
        <end position="235"/>
    </location>
</feature>
<keyword evidence="1" id="KW-0813">Transport</keyword>
<dbReference type="Proteomes" id="UP000516437">
    <property type="component" value="Chromosome 1"/>
</dbReference>
<keyword evidence="2" id="KW-1133">Transmembrane helix</keyword>
<evidence type="ECO:0000256" key="1">
    <source>
        <dbReference type="ARBA" id="ARBA00023303"/>
    </source>
</evidence>
<sequence>MVKELLVRVGNLLDICPAVSFTVHENGVLANLPRDSGNDVIELNTYIKRKETSNILSSKNGSELVLRGGFSEDYELEKRRILDPRGESISRWRKIFLAASIVSLFVDPMFFHLPIFRKDLCVENGRTLQVILTIIRSVADIFYVIQIFVRFNTGYDPPSSLVLTRGDQLIIGHSKVALRYIRRGFWIDILAALPLPQVLVWVIIPNVRGALVSVKKIALWHIMIIQYLLRVFLIYPLSCQIIDATGVIQETAWAGAAYNLMLYMLASHVSRNKHIPSFEDAAFGTYVSWKLGIC</sequence>
<protein>
    <submittedName>
        <fullName evidence="3">Putative cyclic nucleotide-gated ion channel 15</fullName>
    </submittedName>
</protein>
<dbReference type="AlphaFoldDB" id="A0A6A1WLN0"/>
<keyword evidence="2" id="KW-0472">Membrane</keyword>
<dbReference type="GO" id="GO:0034220">
    <property type="term" value="P:monoatomic ion transmembrane transport"/>
    <property type="evidence" value="ECO:0007669"/>
    <property type="project" value="UniProtKB-KW"/>
</dbReference>
<name>A0A6A1WLN0_9ROSI</name>
<evidence type="ECO:0000256" key="2">
    <source>
        <dbReference type="SAM" id="Phobius"/>
    </source>
</evidence>
<feature type="transmembrane region" description="Helical" evidence="2">
    <location>
        <begin position="95"/>
        <end position="116"/>
    </location>
</feature>
<accession>A0A6A1WLN0</accession>
<feature type="transmembrane region" description="Helical" evidence="2">
    <location>
        <begin position="185"/>
        <end position="205"/>
    </location>
</feature>
<dbReference type="SUPFAM" id="SSF81324">
    <property type="entry name" value="Voltage-gated potassium channels"/>
    <property type="match status" value="1"/>
</dbReference>
<keyword evidence="4" id="KW-1185">Reference proteome</keyword>